<protein>
    <submittedName>
        <fullName evidence="1">Uncharacterized protein</fullName>
    </submittedName>
</protein>
<name>A0AAE1PDT7_9EUCA</name>
<evidence type="ECO:0000313" key="1">
    <source>
        <dbReference type="EMBL" id="KAK4306735.1"/>
    </source>
</evidence>
<evidence type="ECO:0000313" key="2">
    <source>
        <dbReference type="Proteomes" id="UP001292094"/>
    </source>
</evidence>
<gene>
    <name evidence="1" type="ORF">Pmani_021458</name>
</gene>
<reference evidence="1" key="1">
    <citation type="submission" date="2023-11" db="EMBL/GenBank/DDBJ databases">
        <title>Genome assemblies of two species of porcelain crab, Petrolisthes cinctipes and Petrolisthes manimaculis (Anomura: Porcellanidae).</title>
        <authorList>
            <person name="Angst P."/>
        </authorList>
    </citation>
    <scope>NUCLEOTIDE SEQUENCE</scope>
    <source>
        <strain evidence="1">PB745_02</strain>
        <tissue evidence="1">Gill</tissue>
    </source>
</reference>
<organism evidence="1 2">
    <name type="scientific">Petrolisthes manimaculis</name>
    <dbReference type="NCBI Taxonomy" id="1843537"/>
    <lineage>
        <taxon>Eukaryota</taxon>
        <taxon>Metazoa</taxon>
        <taxon>Ecdysozoa</taxon>
        <taxon>Arthropoda</taxon>
        <taxon>Crustacea</taxon>
        <taxon>Multicrustacea</taxon>
        <taxon>Malacostraca</taxon>
        <taxon>Eumalacostraca</taxon>
        <taxon>Eucarida</taxon>
        <taxon>Decapoda</taxon>
        <taxon>Pleocyemata</taxon>
        <taxon>Anomura</taxon>
        <taxon>Galatheoidea</taxon>
        <taxon>Porcellanidae</taxon>
        <taxon>Petrolisthes</taxon>
    </lineage>
</organism>
<keyword evidence="2" id="KW-1185">Reference proteome</keyword>
<dbReference type="Proteomes" id="UP001292094">
    <property type="component" value="Unassembled WGS sequence"/>
</dbReference>
<dbReference type="AlphaFoldDB" id="A0AAE1PDT7"/>
<sequence length="75" mass="8319">MHLPTAPTLVQPTSVLTSQHWPPTLAQPTSVLTSQHWPPTSAPSPPTKVLTLFPLVWTLHVLESIRSVTKKCQHH</sequence>
<proteinExistence type="predicted"/>
<accession>A0AAE1PDT7</accession>
<comment type="caution">
    <text evidence="1">The sequence shown here is derived from an EMBL/GenBank/DDBJ whole genome shotgun (WGS) entry which is preliminary data.</text>
</comment>
<dbReference type="EMBL" id="JAWZYT010002094">
    <property type="protein sequence ID" value="KAK4306735.1"/>
    <property type="molecule type" value="Genomic_DNA"/>
</dbReference>